<comment type="caution">
    <text evidence="2">The sequence shown here is derived from an EMBL/GenBank/DDBJ whole genome shotgun (WGS) entry which is preliminary data.</text>
</comment>
<dbReference type="InterPro" id="IPR005532">
    <property type="entry name" value="SUMF_dom"/>
</dbReference>
<dbReference type="InterPro" id="IPR042095">
    <property type="entry name" value="SUMF_sf"/>
</dbReference>
<dbReference type="PANTHER" id="PTHR23150:SF36">
    <property type="entry name" value="HERCYNINE OXYGENASE"/>
    <property type="match status" value="1"/>
</dbReference>
<protein>
    <submittedName>
        <fullName evidence="2">Ergothioneine biosynthesis protein EgtB</fullName>
    </submittedName>
</protein>
<sequence length="390" mass="46546">MGFHVIQNDITSIYLNIRKETEDICKPLEIEDYVVQPCAEVSPPKWHLAHTTWFFEEFILAKYLDNYERYNKGYSYLFNSYYKSVGNHWLQGQRGHLSRPTVNEIYEYRKYVDFYMCEVLTNMDPVSEIEFLLEVGLNHEQQHQELLLMDIKYIFAMNPCNPAYYQYWPLKVFRSRNQWKNVEGGIYQVGFNGQDFSYDNEKPNHERVILSYSVRQQLITNSEYLEFINDGGYEDFRLWPSDGHDWVKENKIKAPLYWSLNDGEWFEYTLGGLGLVDPNASVCHVSYYEAYAFSKWAGYRLPSEFECELGLDEGPHELWNWTSSHYSPYPGYESFLGSLEEYNEKFMCNQFVLRGGCFGTPSNHYRKTYRNFYRPHQRWMFSGIRIAKDK</sequence>
<evidence type="ECO:0000259" key="1">
    <source>
        <dbReference type="Pfam" id="PF03781"/>
    </source>
</evidence>
<dbReference type="InterPro" id="IPR016187">
    <property type="entry name" value="CTDL_fold"/>
</dbReference>
<dbReference type="Gene3D" id="3.90.1580.10">
    <property type="entry name" value="paralog of FGE (formylglycine-generating enzyme)"/>
    <property type="match status" value="2"/>
</dbReference>
<dbReference type="SUPFAM" id="SSF56436">
    <property type="entry name" value="C-type lectin-like"/>
    <property type="match status" value="1"/>
</dbReference>
<feature type="domain" description="Sulfatase-modifying factor enzyme-like" evidence="1">
    <location>
        <begin position="181"/>
        <end position="311"/>
    </location>
</feature>
<dbReference type="Pfam" id="PF03781">
    <property type="entry name" value="FGE-sulfatase"/>
    <property type="match status" value="1"/>
</dbReference>
<dbReference type="InterPro" id="IPR017806">
    <property type="entry name" value="EgtB"/>
</dbReference>
<accession>A0ABY0IGX3</accession>
<dbReference type="Proteomes" id="UP000443582">
    <property type="component" value="Unassembled WGS sequence"/>
</dbReference>
<dbReference type="NCBIfam" id="TIGR03440">
    <property type="entry name" value="egtB_TIGR03440"/>
    <property type="match status" value="1"/>
</dbReference>
<keyword evidence="3" id="KW-1185">Reference proteome</keyword>
<evidence type="ECO:0000313" key="2">
    <source>
        <dbReference type="EMBL" id="RZF22169.1"/>
    </source>
</evidence>
<organism evidence="2 3">
    <name type="scientific">Halobacteriovorax vibrionivorans</name>
    <dbReference type="NCBI Taxonomy" id="2152716"/>
    <lineage>
        <taxon>Bacteria</taxon>
        <taxon>Pseudomonadati</taxon>
        <taxon>Bdellovibrionota</taxon>
        <taxon>Bacteriovoracia</taxon>
        <taxon>Bacteriovoracales</taxon>
        <taxon>Halobacteriovoraceae</taxon>
        <taxon>Halobacteriovorax</taxon>
    </lineage>
</organism>
<dbReference type="EMBL" id="QDKL01000002">
    <property type="protein sequence ID" value="RZF22169.1"/>
    <property type="molecule type" value="Genomic_DNA"/>
</dbReference>
<dbReference type="PANTHER" id="PTHR23150">
    <property type="entry name" value="SULFATASE MODIFYING FACTOR 1, 2"/>
    <property type="match status" value="1"/>
</dbReference>
<gene>
    <name evidence="2" type="ORF">DAY19_07740</name>
</gene>
<name>A0ABY0IGX3_9BACT</name>
<dbReference type="InterPro" id="IPR051043">
    <property type="entry name" value="Sulfatase_Mod_Factor_Kinase"/>
</dbReference>
<evidence type="ECO:0000313" key="3">
    <source>
        <dbReference type="Proteomes" id="UP000443582"/>
    </source>
</evidence>
<proteinExistence type="predicted"/>
<reference evidence="3" key="1">
    <citation type="journal article" date="2019" name="Int. J. Syst. Evol. Microbiol.">
        <title>Halobacteriovorax valvorus sp. nov., a novel prokaryotic predator isolated from coastal seawater of China.</title>
        <authorList>
            <person name="Chen M.-X."/>
        </authorList>
    </citation>
    <scope>NUCLEOTIDE SEQUENCE [LARGE SCALE GENOMIC DNA]</scope>
    <source>
        <strain evidence="3">BL9</strain>
    </source>
</reference>